<evidence type="ECO:0000256" key="2">
    <source>
        <dbReference type="ARBA" id="ARBA00022741"/>
    </source>
</evidence>
<dbReference type="EMBL" id="FORR01000008">
    <property type="protein sequence ID" value="SFJ37868.1"/>
    <property type="molecule type" value="Genomic_DNA"/>
</dbReference>
<dbReference type="SUPFAM" id="SSF52540">
    <property type="entry name" value="P-loop containing nucleoside triphosphate hydrolases"/>
    <property type="match status" value="1"/>
</dbReference>
<evidence type="ECO:0000256" key="3">
    <source>
        <dbReference type="ARBA" id="ARBA00022840"/>
    </source>
</evidence>
<reference evidence="5 6" key="1">
    <citation type="submission" date="2016-10" db="EMBL/GenBank/DDBJ databases">
        <authorList>
            <person name="de Groot N.N."/>
        </authorList>
    </citation>
    <scope>NUCLEOTIDE SEQUENCE [LARGE SCALE GENOMIC DNA]</scope>
    <source>
        <strain evidence="5 6">DSM 44778</strain>
    </source>
</reference>
<proteinExistence type="predicted"/>
<sequence>MGLVLPDQGHISVFDMAYPKQEKEIKQQISYVPPNYLGPERWTAKKLALFYKQWYPNWNDRTFASLLHQFAIPERTAYKDLSTGNQRKLLFSLAVSCHTRLMLLDEPTNGYDFMSKQIFYDQIDEWMQNGDRTILIATHSAEEIHKIADHITLMDGGIMIGTFEKDTLID</sequence>
<name>A0A1I3QUV1_9BACL</name>
<evidence type="ECO:0000259" key="4">
    <source>
        <dbReference type="Pfam" id="PF00005"/>
    </source>
</evidence>
<dbReference type="InterPro" id="IPR051782">
    <property type="entry name" value="ABC_Transporter_VariousFunc"/>
</dbReference>
<keyword evidence="2" id="KW-0547">Nucleotide-binding</keyword>
<evidence type="ECO:0000256" key="1">
    <source>
        <dbReference type="ARBA" id="ARBA00022448"/>
    </source>
</evidence>
<dbReference type="PANTHER" id="PTHR42939">
    <property type="entry name" value="ABC TRANSPORTER ATP-BINDING PROTEIN ALBC-RELATED"/>
    <property type="match status" value="1"/>
</dbReference>
<dbReference type="GO" id="GO:0016887">
    <property type="term" value="F:ATP hydrolysis activity"/>
    <property type="evidence" value="ECO:0007669"/>
    <property type="project" value="InterPro"/>
</dbReference>
<dbReference type="GO" id="GO:0005524">
    <property type="term" value="F:ATP binding"/>
    <property type="evidence" value="ECO:0007669"/>
    <property type="project" value="UniProtKB-KW"/>
</dbReference>
<dbReference type="Gene3D" id="3.40.50.300">
    <property type="entry name" value="P-loop containing nucleotide triphosphate hydrolases"/>
    <property type="match status" value="1"/>
</dbReference>
<dbReference type="STRING" id="46223.SAMN05421852_108120"/>
<keyword evidence="3 5" id="KW-0067">ATP-binding</keyword>
<organism evidence="5 6">
    <name type="scientific">Thermoflavimicrobium dichotomicum</name>
    <dbReference type="NCBI Taxonomy" id="46223"/>
    <lineage>
        <taxon>Bacteria</taxon>
        <taxon>Bacillati</taxon>
        <taxon>Bacillota</taxon>
        <taxon>Bacilli</taxon>
        <taxon>Bacillales</taxon>
        <taxon>Thermoactinomycetaceae</taxon>
        <taxon>Thermoflavimicrobium</taxon>
    </lineage>
</organism>
<feature type="domain" description="ABC transporter" evidence="4">
    <location>
        <begin position="2"/>
        <end position="109"/>
    </location>
</feature>
<dbReference type="AlphaFoldDB" id="A0A1I3QUV1"/>
<keyword evidence="1" id="KW-0813">Transport</keyword>
<accession>A0A1I3QUV1</accession>
<dbReference type="InterPro" id="IPR027417">
    <property type="entry name" value="P-loop_NTPase"/>
</dbReference>
<dbReference type="Pfam" id="PF00005">
    <property type="entry name" value="ABC_tran"/>
    <property type="match status" value="1"/>
</dbReference>
<evidence type="ECO:0000313" key="5">
    <source>
        <dbReference type="EMBL" id="SFJ37868.1"/>
    </source>
</evidence>
<gene>
    <name evidence="5" type="ORF">SAMN05421852_108120</name>
</gene>
<dbReference type="PANTHER" id="PTHR42939:SF3">
    <property type="entry name" value="ABC TRANSPORTER ATP-BINDING COMPONENT"/>
    <property type="match status" value="1"/>
</dbReference>
<evidence type="ECO:0000313" key="6">
    <source>
        <dbReference type="Proteomes" id="UP000199545"/>
    </source>
</evidence>
<dbReference type="InterPro" id="IPR003439">
    <property type="entry name" value="ABC_transporter-like_ATP-bd"/>
</dbReference>
<keyword evidence="6" id="KW-1185">Reference proteome</keyword>
<protein>
    <submittedName>
        <fullName evidence="5">ABC-2 type transport system ATP-binding protein</fullName>
    </submittedName>
</protein>
<dbReference type="Proteomes" id="UP000199545">
    <property type="component" value="Unassembled WGS sequence"/>
</dbReference>